<sequence>MFISWKTRQRAPLPGDARGSDVYLPEGASTCSVAKEMLAAIPEQHAPATVSTTKMGEEKGYNKIVPRRLFKDPESGVPSREEREKK</sequence>
<feature type="region of interest" description="Disordered" evidence="1">
    <location>
        <begin position="48"/>
        <end position="86"/>
    </location>
</feature>
<comment type="caution">
    <text evidence="2">The sequence shown here is derived from an EMBL/GenBank/DDBJ whole genome shotgun (WGS) entry which is preliminary data.</text>
</comment>
<reference evidence="2" key="1">
    <citation type="journal article" date="2022" name="bioRxiv">
        <title>Sequencing and chromosome-scale assembly of the giantPleurodeles waltlgenome.</title>
        <authorList>
            <person name="Brown T."/>
            <person name="Elewa A."/>
            <person name="Iarovenko S."/>
            <person name="Subramanian E."/>
            <person name="Araus A.J."/>
            <person name="Petzold A."/>
            <person name="Susuki M."/>
            <person name="Suzuki K.-i.T."/>
            <person name="Hayashi T."/>
            <person name="Toyoda A."/>
            <person name="Oliveira C."/>
            <person name="Osipova E."/>
            <person name="Leigh N.D."/>
            <person name="Simon A."/>
            <person name="Yun M.H."/>
        </authorList>
    </citation>
    <scope>NUCLEOTIDE SEQUENCE</scope>
    <source>
        <strain evidence="2">20211129_DDA</strain>
        <tissue evidence="2">Liver</tissue>
    </source>
</reference>
<dbReference type="EMBL" id="JANPWB010000007">
    <property type="protein sequence ID" value="KAJ1172152.1"/>
    <property type="molecule type" value="Genomic_DNA"/>
</dbReference>
<feature type="compositionally biased region" description="Basic and acidic residues" evidence="1">
    <location>
        <begin position="69"/>
        <end position="86"/>
    </location>
</feature>
<organism evidence="2 3">
    <name type="scientific">Pleurodeles waltl</name>
    <name type="common">Iberian ribbed newt</name>
    <dbReference type="NCBI Taxonomy" id="8319"/>
    <lineage>
        <taxon>Eukaryota</taxon>
        <taxon>Metazoa</taxon>
        <taxon>Chordata</taxon>
        <taxon>Craniata</taxon>
        <taxon>Vertebrata</taxon>
        <taxon>Euteleostomi</taxon>
        <taxon>Amphibia</taxon>
        <taxon>Batrachia</taxon>
        <taxon>Caudata</taxon>
        <taxon>Salamandroidea</taxon>
        <taxon>Salamandridae</taxon>
        <taxon>Pleurodelinae</taxon>
        <taxon>Pleurodeles</taxon>
    </lineage>
</organism>
<dbReference type="AlphaFoldDB" id="A0AAV7T6W5"/>
<proteinExistence type="predicted"/>
<evidence type="ECO:0000313" key="2">
    <source>
        <dbReference type="EMBL" id="KAJ1172152.1"/>
    </source>
</evidence>
<feature type="region of interest" description="Disordered" evidence="1">
    <location>
        <begin position="1"/>
        <end position="20"/>
    </location>
</feature>
<keyword evidence="3" id="KW-1185">Reference proteome</keyword>
<evidence type="ECO:0000313" key="3">
    <source>
        <dbReference type="Proteomes" id="UP001066276"/>
    </source>
</evidence>
<gene>
    <name evidence="2" type="ORF">NDU88_004002</name>
</gene>
<dbReference type="Proteomes" id="UP001066276">
    <property type="component" value="Chromosome 4_1"/>
</dbReference>
<accession>A0AAV7T6W5</accession>
<name>A0AAV7T6W5_PLEWA</name>
<evidence type="ECO:0000256" key="1">
    <source>
        <dbReference type="SAM" id="MobiDB-lite"/>
    </source>
</evidence>
<protein>
    <submittedName>
        <fullName evidence="2">Uncharacterized protein</fullName>
    </submittedName>
</protein>